<evidence type="ECO:0000256" key="4">
    <source>
        <dbReference type="ARBA" id="ARBA00022475"/>
    </source>
</evidence>
<dbReference type="SUPFAM" id="SSF103473">
    <property type="entry name" value="MFS general substrate transporter"/>
    <property type="match status" value="1"/>
</dbReference>
<feature type="transmembrane region" description="Helical" evidence="8">
    <location>
        <begin position="62"/>
        <end position="81"/>
    </location>
</feature>
<protein>
    <submittedName>
        <fullName evidence="10">MDR family MFS transporter</fullName>
    </submittedName>
</protein>
<dbReference type="FunFam" id="1.20.1720.10:FF:000004">
    <property type="entry name" value="EmrB/QacA family drug resistance transporter"/>
    <property type="match status" value="1"/>
</dbReference>
<evidence type="ECO:0000256" key="8">
    <source>
        <dbReference type="SAM" id="Phobius"/>
    </source>
</evidence>
<reference evidence="10" key="1">
    <citation type="submission" date="2024-02" db="EMBL/GenBank/DDBJ databases">
        <title>Tomenella chthoni gen. nov. sp. nov., a member of the family Jonesiaceae isolated from bat guano.</title>
        <authorList>
            <person name="Miller S.L."/>
            <person name="King J."/>
            <person name="Sankaranarayanan K."/>
            <person name="Lawson P.A."/>
        </authorList>
    </citation>
    <scope>NUCLEOTIDE SEQUENCE</scope>
    <source>
        <strain evidence="10">BS-20</strain>
    </source>
</reference>
<feature type="transmembrane region" description="Helical" evidence="8">
    <location>
        <begin position="93"/>
        <end position="112"/>
    </location>
</feature>
<feature type="transmembrane region" description="Helical" evidence="8">
    <location>
        <begin position="118"/>
        <end position="139"/>
    </location>
</feature>
<evidence type="ECO:0000313" key="10">
    <source>
        <dbReference type="EMBL" id="XBH21976.1"/>
    </source>
</evidence>
<gene>
    <name evidence="10" type="ORF">V5R04_01740</name>
</gene>
<dbReference type="Gene3D" id="1.20.1720.10">
    <property type="entry name" value="Multidrug resistance protein D"/>
    <property type="match status" value="1"/>
</dbReference>
<feature type="transmembrane region" description="Helical" evidence="8">
    <location>
        <begin position="151"/>
        <end position="169"/>
    </location>
</feature>
<dbReference type="CDD" id="cd17502">
    <property type="entry name" value="MFS_Azr1_MDR_like"/>
    <property type="match status" value="1"/>
</dbReference>
<feature type="transmembrane region" description="Helical" evidence="8">
    <location>
        <begin position="416"/>
        <end position="434"/>
    </location>
</feature>
<evidence type="ECO:0000256" key="3">
    <source>
        <dbReference type="ARBA" id="ARBA00022448"/>
    </source>
</evidence>
<feature type="transmembrane region" description="Helical" evidence="8">
    <location>
        <begin position="27"/>
        <end position="50"/>
    </location>
</feature>
<keyword evidence="7 8" id="KW-0472">Membrane</keyword>
<feature type="transmembrane region" description="Helical" evidence="8">
    <location>
        <begin position="181"/>
        <end position="201"/>
    </location>
</feature>
<organism evidence="10">
    <name type="scientific">Jonesiaceae bacterium BS-20</name>
    <dbReference type="NCBI Taxonomy" id="3120821"/>
    <lineage>
        <taxon>Bacteria</taxon>
        <taxon>Bacillati</taxon>
        <taxon>Actinomycetota</taxon>
        <taxon>Actinomycetes</taxon>
        <taxon>Micrococcales</taxon>
        <taxon>Jonesiaceae</taxon>
    </lineage>
</organism>
<dbReference type="InterPro" id="IPR011701">
    <property type="entry name" value="MFS"/>
</dbReference>
<dbReference type="Gene3D" id="1.20.1250.20">
    <property type="entry name" value="MFS general substrate transporter like domains"/>
    <property type="match status" value="1"/>
</dbReference>
<dbReference type="AlphaFoldDB" id="A0AAU7DYY2"/>
<comment type="subcellular location">
    <subcellularLocation>
        <location evidence="1">Cell membrane</location>
        <topology evidence="1">Multi-pass membrane protein</topology>
    </subcellularLocation>
</comment>
<dbReference type="PANTHER" id="PTHR23501:SF197">
    <property type="entry name" value="COMD"/>
    <property type="match status" value="1"/>
</dbReference>
<dbReference type="GO" id="GO:0022857">
    <property type="term" value="F:transmembrane transporter activity"/>
    <property type="evidence" value="ECO:0007669"/>
    <property type="project" value="InterPro"/>
</dbReference>
<feature type="transmembrane region" description="Helical" evidence="8">
    <location>
        <begin position="315"/>
        <end position="336"/>
    </location>
</feature>
<feature type="transmembrane region" description="Helical" evidence="8">
    <location>
        <begin position="348"/>
        <end position="367"/>
    </location>
</feature>
<dbReference type="PANTHER" id="PTHR23501">
    <property type="entry name" value="MAJOR FACILITATOR SUPERFAMILY"/>
    <property type="match status" value="1"/>
</dbReference>
<dbReference type="InterPro" id="IPR020846">
    <property type="entry name" value="MFS_dom"/>
</dbReference>
<dbReference type="PROSITE" id="PS50850">
    <property type="entry name" value="MFS"/>
    <property type="match status" value="1"/>
</dbReference>
<comment type="similarity">
    <text evidence="2">Belongs to the major facilitator superfamily. TCR/Tet family.</text>
</comment>
<dbReference type="Pfam" id="PF07690">
    <property type="entry name" value="MFS_1"/>
    <property type="match status" value="1"/>
</dbReference>
<feature type="transmembrane region" description="Helical" evidence="8">
    <location>
        <begin position="283"/>
        <end position="303"/>
    </location>
</feature>
<sequence>MTSSDTPAPESVAQTPARLLTRSQFKWTFAGLMLAMLLAALDQTIVATALPTIVGDLNGLEHISWVITAYLLAATIGLPLYGKAGDVLGRKPVFIFAIVIFLIGSILSGLAQSMVQLIMFRGLQGIGGGGLMIGAQAIIGDIVSPRERGKYMGLIGAVFGLASVAGPLIGGFFTDTLTWRWVFYVNMPIGLIALCTVIFALHANPPRQDRLPVDILGVVLLAATSTMIVLVTSWGGSTYAWSDPIILGLLAGIVIGVALFVLVERRAADPVIPLGLFKIHNFLVPTIVGLSIGVAMFVAIAYLPTFLQMVSRVNATTSGLMMIPIVVGILSTSIGTGRRISATGRYKIYPIAGTAVAGVGLVLLSRLGQNTPYWFTALAMLVLGLGIGAVMQNLTLIVQNSVPRAVLGTATSTQNYVRQIGASVGIAVFGSMFISRLTATIADQPIPGVPAKSIGSLSPQVLASLPPAAQAQIGVAFSHALPPLFLYAVPIILIGFVFTLFIHEQPLHSGPATD</sequence>
<keyword evidence="6 8" id="KW-1133">Transmembrane helix</keyword>
<dbReference type="NCBIfam" id="TIGR00711">
    <property type="entry name" value="efflux_EmrB"/>
    <property type="match status" value="1"/>
</dbReference>
<dbReference type="GO" id="GO:0005886">
    <property type="term" value="C:plasma membrane"/>
    <property type="evidence" value="ECO:0007669"/>
    <property type="project" value="UniProtKB-SubCell"/>
</dbReference>
<dbReference type="InterPro" id="IPR004638">
    <property type="entry name" value="EmrB-like"/>
</dbReference>
<keyword evidence="5 8" id="KW-0812">Transmembrane</keyword>
<evidence type="ECO:0000256" key="7">
    <source>
        <dbReference type="ARBA" id="ARBA00023136"/>
    </source>
</evidence>
<evidence type="ECO:0000256" key="1">
    <source>
        <dbReference type="ARBA" id="ARBA00004651"/>
    </source>
</evidence>
<evidence type="ECO:0000256" key="6">
    <source>
        <dbReference type="ARBA" id="ARBA00022989"/>
    </source>
</evidence>
<evidence type="ECO:0000256" key="2">
    <source>
        <dbReference type="ARBA" id="ARBA00007520"/>
    </source>
</evidence>
<dbReference type="PRINTS" id="PR01036">
    <property type="entry name" value="TCRTETB"/>
</dbReference>
<name>A0AAU7DYY2_9MICO</name>
<feature type="transmembrane region" description="Helical" evidence="8">
    <location>
        <begin position="213"/>
        <end position="233"/>
    </location>
</feature>
<feature type="transmembrane region" description="Helical" evidence="8">
    <location>
        <begin position="245"/>
        <end position="263"/>
    </location>
</feature>
<feature type="domain" description="Major facilitator superfamily (MFS) profile" evidence="9">
    <location>
        <begin position="28"/>
        <end position="507"/>
    </location>
</feature>
<evidence type="ECO:0000259" key="9">
    <source>
        <dbReference type="PROSITE" id="PS50850"/>
    </source>
</evidence>
<keyword evidence="4" id="KW-1003">Cell membrane</keyword>
<dbReference type="InterPro" id="IPR036259">
    <property type="entry name" value="MFS_trans_sf"/>
</dbReference>
<accession>A0AAU7DYY2</accession>
<evidence type="ECO:0000256" key="5">
    <source>
        <dbReference type="ARBA" id="ARBA00022692"/>
    </source>
</evidence>
<feature type="transmembrane region" description="Helical" evidence="8">
    <location>
        <begin position="484"/>
        <end position="502"/>
    </location>
</feature>
<proteinExistence type="inferred from homology"/>
<keyword evidence="3" id="KW-0813">Transport</keyword>
<dbReference type="EMBL" id="CP146203">
    <property type="protein sequence ID" value="XBH21976.1"/>
    <property type="molecule type" value="Genomic_DNA"/>
</dbReference>
<feature type="transmembrane region" description="Helical" evidence="8">
    <location>
        <begin position="373"/>
        <end position="396"/>
    </location>
</feature>